<protein>
    <submittedName>
        <fullName evidence="2">Uncharacterized protein</fullName>
    </submittedName>
</protein>
<dbReference type="Proteomes" id="UP001153269">
    <property type="component" value="Unassembled WGS sequence"/>
</dbReference>
<evidence type="ECO:0000313" key="2">
    <source>
        <dbReference type="EMBL" id="CAB1421018.1"/>
    </source>
</evidence>
<evidence type="ECO:0000313" key="3">
    <source>
        <dbReference type="Proteomes" id="UP001153269"/>
    </source>
</evidence>
<feature type="compositionally biased region" description="Basic and acidic residues" evidence="1">
    <location>
        <begin position="59"/>
        <end position="68"/>
    </location>
</feature>
<reference evidence="2" key="1">
    <citation type="submission" date="2020-03" db="EMBL/GenBank/DDBJ databases">
        <authorList>
            <person name="Weist P."/>
        </authorList>
    </citation>
    <scope>NUCLEOTIDE SEQUENCE</scope>
</reference>
<dbReference type="EMBL" id="CADEAL010000500">
    <property type="protein sequence ID" value="CAB1421018.1"/>
    <property type="molecule type" value="Genomic_DNA"/>
</dbReference>
<proteinExistence type="predicted"/>
<organism evidence="2 3">
    <name type="scientific">Pleuronectes platessa</name>
    <name type="common">European plaice</name>
    <dbReference type="NCBI Taxonomy" id="8262"/>
    <lineage>
        <taxon>Eukaryota</taxon>
        <taxon>Metazoa</taxon>
        <taxon>Chordata</taxon>
        <taxon>Craniata</taxon>
        <taxon>Vertebrata</taxon>
        <taxon>Euteleostomi</taxon>
        <taxon>Actinopterygii</taxon>
        <taxon>Neopterygii</taxon>
        <taxon>Teleostei</taxon>
        <taxon>Neoteleostei</taxon>
        <taxon>Acanthomorphata</taxon>
        <taxon>Carangaria</taxon>
        <taxon>Pleuronectiformes</taxon>
        <taxon>Pleuronectoidei</taxon>
        <taxon>Pleuronectidae</taxon>
        <taxon>Pleuronectes</taxon>
    </lineage>
</organism>
<dbReference type="AlphaFoldDB" id="A0A9N7U0H2"/>
<accession>A0A9N7U0H2</accession>
<keyword evidence="3" id="KW-1185">Reference proteome</keyword>
<name>A0A9N7U0H2_PLEPL</name>
<evidence type="ECO:0000256" key="1">
    <source>
        <dbReference type="SAM" id="MobiDB-lite"/>
    </source>
</evidence>
<feature type="compositionally biased region" description="Basic and acidic residues" evidence="1">
    <location>
        <begin position="91"/>
        <end position="101"/>
    </location>
</feature>
<comment type="caution">
    <text evidence="2">The sequence shown here is derived from an EMBL/GenBank/DDBJ whole genome shotgun (WGS) entry which is preliminary data.</text>
</comment>
<feature type="region of interest" description="Disordered" evidence="1">
    <location>
        <begin position="18"/>
        <end position="46"/>
    </location>
</feature>
<feature type="region of interest" description="Disordered" evidence="1">
    <location>
        <begin position="59"/>
        <end position="106"/>
    </location>
</feature>
<gene>
    <name evidence="2" type="ORF">PLEPLA_LOCUS8899</name>
</gene>
<sequence>MAAQQLAVRGPLTASRLRRGGECSAAPGSAGSQTIREMAEGSRRHKDIKVRRDNEVRGIDLPRERPPSFDDDTFFRLGCRPDTSGGNNGGRAREDVTEQIKSESSGLFKLESGQSCAAGLSADRGSSALPVGSRAAVGWVKEYVLIDRERH</sequence>